<dbReference type="Proteomes" id="UP001244341">
    <property type="component" value="Chromosome 9b"/>
</dbReference>
<dbReference type="InterPro" id="IPR005846">
    <property type="entry name" value="A-D-PHexomutase_a/b/a-III"/>
</dbReference>
<dbReference type="InterPro" id="IPR005844">
    <property type="entry name" value="A-D-PHexomutase_a/b/a-I"/>
</dbReference>
<dbReference type="Gene3D" id="3.40.120.10">
    <property type="entry name" value="Alpha-D-Glucose-1,6-Bisphosphate, subunit A, domain 3"/>
    <property type="match status" value="3"/>
</dbReference>
<keyword evidence="12" id="KW-1185">Reference proteome</keyword>
<dbReference type="InterPro" id="IPR036900">
    <property type="entry name" value="A-D-PHexomutase_C_sf"/>
</dbReference>
<dbReference type="Pfam" id="PF02879">
    <property type="entry name" value="PGM_PMM_II"/>
    <property type="match status" value="1"/>
</dbReference>
<keyword evidence="7" id="KW-0413">Isomerase</keyword>
<evidence type="ECO:0000256" key="7">
    <source>
        <dbReference type="ARBA" id="ARBA00023235"/>
    </source>
</evidence>
<feature type="domain" description="Alpha-D-phosphohexomutase alpha/beta/alpha" evidence="8">
    <location>
        <begin position="31"/>
        <end position="172"/>
    </location>
</feature>
<keyword evidence="6" id="KW-0460">Magnesium</keyword>
<dbReference type="PANTHER" id="PTHR45745:SF1">
    <property type="entry name" value="PHOSPHOGLUCOMUTASE 2B-RELATED"/>
    <property type="match status" value="1"/>
</dbReference>
<dbReference type="InterPro" id="IPR016055">
    <property type="entry name" value="A-D-PHexomutase_a/b/a-I/II/III"/>
</dbReference>
<keyword evidence="4" id="KW-0597">Phosphoprotein</keyword>
<sequence length="634" mass="68355">MDRDAASRAAVEQLLQKQSHTELEELMCKRLEFGTAGLRAKMGPGFNRMNAVTIQQTTQGLLRYLQQQAPQQLADNGVIIGFDARHNSKDYAHLAAAVFASAGVKVALPGGFVPTPFVAAGVALLGCAAGVMVTASHNTKEYNGYKVYWGNGCQIIPPHDAGIAAAIEANQQLWQLPEELPQQLLHDPTDAISSSYYAKLQQHLRFCSAAKNGAGARAVYTPLHGVGGKFVLRAFSDFGLPPPVLVEAQMQPDPEFPTVSFPNPEEGEGTWQMAFDTATANNVQLVLANDPDADRLAAAEQTLADGKGTGQFTTFSGNDIGLLLADWVWTNFRKQHPEVPASSCIMLASAVSSAALGAMAAAEGFRFEQTLTGFKWLGNIAKQKQAQGLTVLFAFEEAIGFMFPATNMDKDGVSAAAVFAEMAASHYRRGTTVAAHLRELYNRYGQFVFRASYYIADPPSRSQPVFDRLRKDGQYPTALGGVKVTGVRDLGTGLDTRQPDQQAVLPWTPGDMMLTLFFEGDGVLTLRASATEPKLKYYLEVKGADRAAAEALASRLEAAITDELVQPQAAGIKMRGLHCSSTQRYPSQSCDNSSFRTPACSRETIWISSEAAALATPLQHLVCHRPNSASPFGV</sequence>
<dbReference type="SUPFAM" id="SSF55957">
    <property type="entry name" value="Phosphoglucomutase, C-terminal domain"/>
    <property type="match status" value="1"/>
</dbReference>
<dbReference type="EMBL" id="CP126216">
    <property type="protein sequence ID" value="WIA18440.1"/>
    <property type="molecule type" value="Genomic_DNA"/>
</dbReference>
<protein>
    <recommendedName>
        <fullName evidence="3">phosphoglucomutase (alpha-D-glucose-1,6-bisphosphate-dependent)</fullName>
        <ecNumber evidence="3">5.4.2.2</ecNumber>
    </recommendedName>
</protein>
<evidence type="ECO:0000256" key="6">
    <source>
        <dbReference type="ARBA" id="ARBA00022842"/>
    </source>
</evidence>
<proteinExistence type="inferred from homology"/>
<dbReference type="Pfam" id="PF02880">
    <property type="entry name" value="PGM_PMM_III"/>
    <property type="match status" value="1"/>
</dbReference>
<dbReference type="InterPro" id="IPR005845">
    <property type="entry name" value="A-D-PHexomutase_a/b/a-II"/>
</dbReference>
<reference evidence="11 12" key="1">
    <citation type="submission" date="2023-05" db="EMBL/GenBank/DDBJ databases">
        <title>A 100% complete, gapless, phased diploid assembly of the Scenedesmus obliquus UTEX 3031 genome.</title>
        <authorList>
            <person name="Biondi T.C."/>
            <person name="Hanschen E.R."/>
            <person name="Kwon T."/>
            <person name="Eng W."/>
            <person name="Kruse C.P.S."/>
            <person name="Koehler S.I."/>
            <person name="Kunde Y."/>
            <person name="Gleasner C.D."/>
            <person name="You Mak K.T."/>
            <person name="Polle J."/>
            <person name="Hovde B.T."/>
            <person name="Starkenburg S.R."/>
        </authorList>
    </citation>
    <scope>NUCLEOTIDE SEQUENCE [LARGE SCALE GENOMIC DNA]</scope>
    <source>
        <strain evidence="11 12">DOE0152z</strain>
    </source>
</reference>
<feature type="domain" description="Alpha-D-phosphohexomutase alpha/beta/alpha" evidence="9">
    <location>
        <begin position="196"/>
        <end position="300"/>
    </location>
</feature>
<evidence type="ECO:0000256" key="3">
    <source>
        <dbReference type="ARBA" id="ARBA00012728"/>
    </source>
</evidence>
<evidence type="ECO:0000256" key="2">
    <source>
        <dbReference type="ARBA" id="ARBA00010231"/>
    </source>
</evidence>
<dbReference type="CDD" id="cd05799">
    <property type="entry name" value="PGM2"/>
    <property type="match status" value="1"/>
</dbReference>
<feature type="domain" description="Alpha-D-phosphohexomutase alpha/beta/alpha" evidence="10">
    <location>
        <begin position="317"/>
        <end position="444"/>
    </location>
</feature>
<comment type="similarity">
    <text evidence="2">Belongs to the phosphohexose mutase family.</text>
</comment>
<organism evidence="11 12">
    <name type="scientific">Tetradesmus obliquus</name>
    <name type="common">Green alga</name>
    <name type="synonym">Acutodesmus obliquus</name>
    <dbReference type="NCBI Taxonomy" id="3088"/>
    <lineage>
        <taxon>Eukaryota</taxon>
        <taxon>Viridiplantae</taxon>
        <taxon>Chlorophyta</taxon>
        <taxon>core chlorophytes</taxon>
        <taxon>Chlorophyceae</taxon>
        <taxon>CS clade</taxon>
        <taxon>Sphaeropleales</taxon>
        <taxon>Scenedesmaceae</taxon>
        <taxon>Tetradesmus</taxon>
    </lineage>
</organism>
<dbReference type="PANTHER" id="PTHR45745">
    <property type="entry name" value="PHOSPHOMANNOMUTASE 45A"/>
    <property type="match status" value="1"/>
</dbReference>
<dbReference type="Pfam" id="PF02878">
    <property type="entry name" value="PGM_PMM_I"/>
    <property type="match status" value="1"/>
</dbReference>
<evidence type="ECO:0000259" key="9">
    <source>
        <dbReference type="Pfam" id="PF02879"/>
    </source>
</evidence>
<evidence type="ECO:0000256" key="5">
    <source>
        <dbReference type="ARBA" id="ARBA00022723"/>
    </source>
</evidence>
<gene>
    <name evidence="11" type="ORF">OEZ85_009900</name>
</gene>
<dbReference type="SUPFAM" id="SSF53738">
    <property type="entry name" value="Phosphoglucomutase, first 3 domains"/>
    <property type="match status" value="3"/>
</dbReference>
<comment type="catalytic activity">
    <reaction evidence="1">
        <text>alpha-D-glucose 1-phosphate = alpha-D-glucose 6-phosphate</text>
        <dbReference type="Rhea" id="RHEA:23536"/>
        <dbReference type="ChEBI" id="CHEBI:58225"/>
        <dbReference type="ChEBI" id="CHEBI:58601"/>
        <dbReference type="EC" id="5.4.2.2"/>
    </reaction>
</comment>
<evidence type="ECO:0000259" key="8">
    <source>
        <dbReference type="Pfam" id="PF02878"/>
    </source>
</evidence>
<evidence type="ECO:0000256" key="1">
    <source>
        <dbReference type="ARBA" id="ARBA00000443"/>
    </source>
</evidence>
<dbReference type="EC" id="5.4.2.2" evidence="3"/>
<accession>A0ABY8UB75</accession>
<evidence type="ECO:0000313" key="11">
    <source>
        <dbReference type="EMBL" id="WIA18440.1"/>
    </source>
</evidence>
<evidence type="ECO:0000256" key="4">
    <source>
        <dbReference type="ARBA" id="ARBA00022553"/>
    </source>
</evidence>
<evidence type="ECO:0000259" key="10">
    <source>
        <dbReference type="Pfam" id="PF02880"/>
    </source>
</evidence>
<name>A0ABY8UB75_TETOB</name>
<evidence type="ECO:0000313" key="12">
    <source>
        <dbReference type="Proteomes" id="UP001244341"/>
    </source>
</evidence>
<keyword evidence="5" id="KW-0479">Metal-binding</keyword>